<dbReference type="EMBL" id="JYDQ01000318">
    <property type="protein sequence ID" value="KRY08640.1"/>
    <property type="molecule type" value="Genomic_DNA"/>
</dbReference>
<proteinExistence type="predicted"/>
<evidence type="ECO:0000313" key="2">
    <source>
        <dbReference type="Proteomes" id="UP000054783"/>
    </source>
</evidence>
<dbReference type="Proteomes" id="UP000054783">
    <property type="component" value="Unassembled WGS sequence"/>
</dbReference>
<gene>
    <name evidence="1" type="ORF">T12_6650</name>
</gene>
<comment type="caution">
    <text evidence="1">The sequence shown here is derived from an EMBL/GenBank/DDBJ whole genome shotgun (WGS) entry which is preliminary data.</text>
</comment>
<organism evidence="1 2">
    <name type="scientific">Trichinella patagoniensis</name>
    <dbReference type="NCBI Taxonomy" id="990121"/>
    <lineage>
        <taxon>Eukaryota</taxon>
        <taxon>Metazoa</taxon>
        <taxon>Ecdysozoa</taxon>
        <taxon>Nematoda</taxon>
        <taxon>Enoplea</taxon>
        <taxon>Dorylaimia</taxon>
        <taxon>Trichinellida</taxon>
        <taxon>Trichinellidae</taxon>
        <taxon>Trichinella</taxon>
    </lineage>
</organism>
<dbReference type="AlphaFoldDB" id="A0A0V0Z823"/>
<keyword evidence="2" id="KW-1185">Reference proteome</keyword>
<name>A0A0V0Z823_9BILA</name>
<evidence type="ECO:0000313" key="1">
    <source>
        <dbReference type="EMBL" id="KRY08640.1"/>
    </source>
</evidence>
<accession>A0A0V0Z823</accession>
<sequence length="126" mass="13900">MDNNGKSNSVQRHGRLQRHLAIVVDHSLAAGIAVMEPALEIFQRYINVANANNFTGESSSTVGPFNADIDRLFRFGQATDHCPSSDASYGSLLALIVVDVNRFCWVDRVNNALGNVVERQREKLLS</sequence>
<protein>
    <submittedName>
        <fullName evidence="1">Uncharacterized protein</fullName>
    </submittedName>
</protein>
<reference evidence="1 2" key="1">
    <citation type="submission" date="2015-01" db="EMBL/GenBank/DDBJ databases">
        <title>Evolution of Trichinella species and genotypes.</title>
        <authorList>
            <person name="Korhonen P.K."/>
            <person name="Edoardo P."/>
            <person name="Giuseppe L.R."/>
            <person name="Gasser R.B."/>
        </authorList>
    </citation>
    <scope>NUCLEOTIDE SEQUENCE [LARGE SCALE GENOMIC DNA]</scope>
    <source>
        <strain evidence="1">ISS2496</strain>
    </source>
</reference>